<dbReference type="GO" id="GO:0016746">
    <property type="term" value="F:acyltransferase activity"/>
    <property type="evidence" value="ECO:0007669"/>
    <property type="project" value="UniProtKB-KW"/>
</dbReference>
<reference evidence="2 5" key="3">
    <citation type="submission" date="2020-08" db="EMBL/GenBank/DDBJ databases">
        <title>Genomic Encyclopedia of Type Strains, Phase IV (KMG-IV): sequencing the most valuable type-strain genomes for metagenomic binning, comparative biology and taxonomic classification.</title>
        <authorList>
            <person name="Goeker M."/>
        </authorList>
    </citation>
    <scope>NUCLEOTIDE SEQUENCE [LARGE SCALE GENOMIC DNA]</scope>
    <source>
        <strain evidence="2 5">DSM 100995</strain>
    </source>
</reference>
<dbReference type="Pfam" id="PF01553">
    <property type="entry name" value="Acyltransferase"/>
    <property type="match status" value="1"/>
</dbReference>
<name>A0A4Y8AAI6_9SPHI</name>
<evidence type="ECO:0000313" key="5">
    <source>
        <dbReference type="Proteomes" id="UP000583101"/>
    </source>
</evidence>
<dbReference type="SUPFAM" id="SSF69593">
    <property type="entry name" value="Glycerol-3-phosphate (1)-acyltransferase"/>
    <property type="match status" value="1"/>
</dbReference>
<evidence type="ECO:0000313" key="2">
    <source>
        <dbReference type="EMBL" id="MBB3969584.1"/>
    </source>
</evidence>
<keyword evidence="3" id="KW-0012">Acyltransferase</keyword>
<evidence type="ECO:0000259" key="1">
    <source>
        <dbReference type="SMART" id="SM00563"/>
    </source>
</evidence>
<evidence type="ECO:0000313" key="3">
    <source>
        <dbReference type="EMBL" id="TEW64975.1"/>
    </source>
</evidence>
<keyword evidence="5" id="KW-1185">Reference proteome</keyword>
<evidence type="ECO:0000313" key="4">
    <source>
        <dbReference type="Proteomes" id="UP000297248"/>
    </source>
</evidence>
<reference evidence="3" key="2">
    <citation type="submission" date="2019-03" db="EMBL/GenBank/DDBJ databases">
        <authorList>
            <person name="Yan Y.-Q."/>
            <person name="Du Z.-J."/>
        </authorList>
    </citation>
    <scope>NUCLEOTIDE SEQUENCE</scope>
    <source>
        <strain evidence="3">PP-F2FG21</strain>
    </source>
</reference>
<dbReference type="AlphaFoldDB" id="A0A4Y8AAI6"/>
<organism evidence="3 4">
    <name type="scientific">Mucilaginibacter phyllosphaerae</name>
    <dbReference type="NCBI Taxonomy" id="1812349"/>
    <lineage>
        <taxon>Bacteria</taxon>
        <taxon>Pseudomonadati</taxon>
        <taxon>Bacteroidota</taxon>
        <taxon>Sphingobacteriia</taxon>
        <taxon>Sphingobacteriales</taxon>
        <taxon>Sphingobacteriaceae</taxon>
        <taxon>Mucilaginibacter</taxon>
    </lineage>
</organism>
<dbReference type="OrthoDB" id="152799at2"/>
<dbReference type="SMART" id="SM00563">
    <property type="entry name" value="PlsC"/>
    <property type="match status" value="1"/>
</dbReference>
<dbReference type="CDD" id="cd06551">
    <property type="entry name" value="LPLAT"/>
    <property type="match status" value="1"/>
</dbReference>
<comment type="caution">
    <text evidence="3">The sequence shown here is derived from an EMBL/GenBank/DDBJ whole genome shotgun (WGS) entry which is preliminary data.</text>
</comment>
<dbReference type="EMBL" id="SNQG01000005">
    <property type="protein sequence ID" value="TEW64975.1"/>
    <property type="molecule type" value="Genomic_DNA"/>
</dbReference>
<dbReference type="Proteomes" id="UP000583101">
    <property type="component" value="Unassembled WGS sequence"/>
</dbReference>
<sequence length="204" mass="23616">MIYPQKNKLITWFFHHYILRIVKSNFYAVKFNSLSADANRSVLLLANHFSWWDGFLMYYINQKLFKKRFHVMVIEETIQKVSFFKYLGAFSVSKNSRDILASLNYAATLLNDPDNLVLIFPQGKLYSNFADKINLEKGAGRIMQAAGDKCQTILAATFIETLQHKKPTASVNLKLLKANDAGRLQDIYQQHYNFSKLSQTQFVI</sequence>
<protein>
    <submittedName>
        <fullName evidence="2">1-acyl-sn-glycerol-3-phosphate acyltransferase</fullName>
    </submittedName>
    <submittedName>
        <fullName evidence="3">Glycerol acyltransferase</fullName>
    </submittedName>
</protein>
<gene>
    <name evidence="3" type="ORF">E2R65_13705</name>
    <name evidence="2" type="ORF">GGR35_002197</name>
</gene>
<dbReference type="Proteomes" id="UP000297248">
    <property type="component" value="Unassembled WGS sequence"/>
</dbReference>
<proteinExistence type="predicted"/>
<feature type="domain" description="Phospholipid/glycerol acyltransferase" evidence="1">
    <location>
        <begin position="42"/>
        <end position="158"/>
    </location>
</feature>
<accession>A0A4Y8AAI6</accession>
<dbReference type="InterPro" id="IPR002123">
    <property type="entry name" value="Plipid/glycerol_acylTrfase"/>
</dbReference>
<dbReference type="EMBL" id="JACIEG010000004">
    <property type="protein sequence ID" value="MBB3969584.1"/>
    <property type="molecule type" value="Genomic_DNA"/>
</dbReference>
<dbReference type="RefSeq" id="WP_134337050.1">
    <property type="nucleotide sequence ID" value="NZ_BMCZ01000005.1"/>
</dbReference>
<keyword evidence="3" id="KW-0808">Transferase</keyword>
<reference evidence="3 4" key="1">
    <citation type="journal article" date="2016" name="Int. J. Syst. Evol. Microbiol.">
        <title>Proposal of Mucilaginibacter phyllosphaerae sp. nov. isolated from the phyllosphere of Galium album.</title>
        <authorList>
            <person name="Aydogan E.L."/>
            <person name="Busse H.J."/>
            <person name="Moser G."/>
            <person name="Muller C."/>
            <person name="Kampfer P."/>
            <person name="Glaeser S.P."/>
        </authorList>
    </citation>
    <scope>NUCLEOTIDE SEQUENCE [LARGE SCALE GENOMIC DNA]</scope>
    <source>
        <strain evidence="3 4">PP-F2FG21</strain>
    </source>
</reference>